<name>A0A8T1N0V2_CLOSI</name>
<dbReference type="Gene3D" id="2.40.70.10">
    <property type="entry name" value="Acid Proteases"/>
    <property type="match status" value="2"/>
</dbReference>
<dbReference type="InterPro" id="IPR001461">
    <property type="entry name" value="Aspartic_peptidase_A1"/>
</dbReference>
<dbReference type="GO" id="GO:0004190">
    <property type="term" value="F:aspartic-type endopeptidase activity"/>
    <property type="evidence" value="ECO:0007669"/>
    <property type="project" value="InterPro"/>
</dbReference>
<evidence type="ECO:0000313" key="4">
    <source>
        <dbReference type="Proteomes" id="UP000286415"/>
    </source>
</evidence>
<dbReference type="GO" id="GO:0006508">
    <property type="term" value="P:proteolysis"/>
    <property type="evidence" value="ECO:0007669"/>
    <property type="project" value="InterPro"/>
</dbReference>
<gene>
    <name evidence="3" type="ORF">CSKR_113355</name>
</gene>
<dbReference type="PANTHER" id="PTHR47966:SF51">
    <property type="entry name" value="BETA-SITE APP-CLEAVING ENZYME, ISOFORM A-RELATED"/>
    <property type="match status" value="1"/>
</dbReference>
<comment type="caution">
    <text evidence="3">The sequence shown here is derived from an EMBL/GenBank/DDBJ whole genome shotgun (WGS) entry which is preliminary data.</text>
</comment>
<dbReference type="SUPFAM" id="SSF50630">
    <property type="entry name" value="Acid proteases"/>
    <property type="match status" value="1"/>
</dbReference>
<dbReference type="OrthoDB" id="5853681at2759"/>
<protein>
    <submittedName>
        <fullName evidence="3">Renin-2</fullName>
    </submittedName>
</protein>
<dbReference type="CDD" id="cd05471">
    <property type="entry name" value="pepsin_like"/>
    <property type="match status" value="1"/>
</dbReference>
<keyword evidence="4" id="KW-1185">Reference proteome</keyword>
<dbReference type="InterPro" id="IPR034164">
    <property type="entry name" value="Pepsin-like_dom"/>
</dbReference>
<dbReference type="EMBL" id="NIRI02000005">
    <property type="protein sequence ID" value="KAG5454796.1"/>
    <property type="molecule type" value="Genomic_DNA"/>
</dbReference>
<reference evidence="3 4" key="2">
    <citation type="journal article" date="2021" name="Genomics">
        <title>High-quality reference genome for Clonorchis sinensis.</title>
        <authorList>
            <person name="Young N.D."/>
            <person name="Stroehlein A.J."/>
            <person name="Kinkar L."/>
            <person name="Wang T."/>
            <person name="Sohn W.M."/>
            <person name="Chang B.C.H."/>
            <person name="Kaur P."/>
            <person name="Weisz D."/>
            <person name="Dudchenko O."/>
            <person name="Aiden E.L."/>
            <person name="Korhonen P.K."/>
            <person name="Gasser R.B."/>
        </authorList>
    </citation>
    <scope>NUCLEOTIDE SEQUENCE [LARGE SCALE GENOMIC DNA]</scope>
    <source>
        <strain evidence="3">Cs-k2</strain>
    </source>
</reference>
<dbReference type="InterPro" id="IPR033121">
    <property type="entry name" value="PEPTIDASE_A1"/>
</dbReference>
<dbReference type="PROSITE" id="PS51767">
    <property type="entry name" value="PEPTIDASE_A1"/>
    <property type="match status" value="1"/>
</dbReference>
<evidence type="ECO:0000313" key="3">
    <source>
        <dbReference type="EMBL" id="KAG5454796.1"/>
    </source>
</evidence>
<evidence type="ECO:0000256" key="1">
    <source>
        <dbReference type="ARBA" id="ARBA00007447"/>
    </source>
</evidence>
<organism evidence="3 4">
    <name type="scientific">Clonorchis sinensis</name>
    <name type="common">Chinese liver fluke</name>
    <dbReference type="NCBI Taxonomy" id="79923"/>
    <lineage>
        <taxon>Eukaryota</taxon>
        <taxon>Metazoa</taxon>
        <taxon>Spiralia</taxon>
        <taxon>Lophotrochozoa</taxon>
        <taxon>Platyhelminthes</taxon>
        <taxon>Trematoda</taxon>
        <taxon>Digenea</taxon>
        <taxon>Opisthorchiida</taxon>
        <taxon>Opisthorchiata</taxon>
        <taxon>Opisthorchiidae</taxon>
        <taxon>Clonorchis</taxon>
    </lineage>
</organism>
<reference evidence="3 4" key="1">
    <citation type="journal article" date="2018" name="Biotechnol. Adv.">
        <title>Improved genomic resources and new bioinformatic workflow for the carcinogenic parasite Clonorchis sinensis: Biotechnological implications.</title>
        <authorList>
            <person name="Wang D."/>
            <person name="Korhonen P.K."/>
            <person name="Gasser R.B."/>
            <person name="Young N.D."/>
        </authorList>
    </citation>
    <scope>NUCLEOTIDE SEQUENCE [LARGE SCALE GENOMIC DNA]</scope>
    <source>
        <strain evidence="3">Cs-k2</strain>
    </source>
</reference>
<accession>A0A8T1N0V2</accession>
<comment type="similarity">
    <text evidence="1">Belongs to the peptidase A1 family.</text>
</comment>
<sequence>MRSLVTRTMLKSQLLVLLLNGEVLYCRAYTLVLLSDEAGYAVGTLQIGEQQFMIMFDTGGFSRWLPSTKLPAGCLQEKERYNVNSLTRTPLGRTHVSGYLDGVQRGDIVTDNLVLGTSVIPGFPFAEVVESTCQAPPGEYFDGIFGMGKPPPGSGHETFQTTLIEYVAGYGIAQEKLFTFRFCGETGTRGYSWFEKGELTLGRIPAEYHNGPITYVLLQGGIQWHIVITKMAYGEQILCEMCYAVVDTGAPTTVMPLGAAQSLLQNPEIKDRGQGLFYVLPAEVPLVKDFKITIGERVFIIPSKELLISKPEFSIYGVGYVSNYQGLEWTIGLSFLRSFHSVFDEANARMGFATVQC</sequence>
<dbReference type="PRINTS" id="PR00792">
    <property type="entry name" value="PEPSIN"/>
</dbReference>
<dbReference type="Proteomes" id="UP000286415">
    <property type="component" value="Unassembled WGS sequence"/>
</dbReference>
<dbReference type="PANTHER" id="PTHR47966">
    <property type="entry name" value="BETA-SITE APP-CLEAVING ENZYME, ISOFORM A-RELATED"/>
    <property type="match status" value="1"/>
</dbReference>
<feature type="domain" description="Peptidase A1" evidence="2">
    <location>
        <begin position="41"/>
        <end position="353"/>
    </location>
</feature>
<evidence type="ECO:0000259" key="2">
    <source>
        <dbReference type="PROSITE" id="PS51767"/>
    </source>
</evidence>
<dbReference type="InterPro" id="IPR021109">
    <property type="entry name" value="Peptidase_aspartic_dom_sf"/>
</dbReference>
<dbReference type="Pfam" id="PF00026">
    <property type="entry name" value="Asp"/>
    <property type="match status" value="1"/>
</dbReference>
<proteinExistence type="inferred from homology"/>
<dbReference type="AlphaFoldDB" id="A0A8T1N0V2"/>